<dbReference type="EMBL" id="JACYGY010000001">
    <property type="protein sequence ID" value="MBE9462234.1"/>
    <property type="molecule type" value="Genomic_DNA"/>
</dbReference>
<evidence type="ECO:0000256" key="2">
    <source>
        <dbReference type="SAM" id="Phobius"/>
    </source>
</evidence>
<dbReference type="RefSeq" id="WP_194120455.1">
    <property type="nucleotide sequence ID" value="NZ_JACYGY010000001.1"/>
</dbReference>
<feature type="chain" id="PRO_5045401085" evidence="3">
    <location>
        <begin position="20"/>
        <end position="403"/>
    </location>
</feature>
<feature type="signal peptide" evidence="3">
    <location>
        <begin position="1"/>
        <end position="19"/>
    </location>
</feature>
<keyword evidence="5" id="KW-1185">Reference proteome</keyword>
<feature type="transmembrane region" description="Helical" evidence="2">
    <location>
        <begin position="195"/>
        <end position="214"/>
    </location>
</feature>
<feature type="coiled-coil region" evidence="1">
    <location>
        <begin position="242"/>
        <end position="276"/>
    </location>
</feature>
<reference evidence="5" key="1">
    <citation type="submission" date="2023-07" db="EMBL/GenBank/DDBJ databases">
        <title>Dyadobacter sp. nov 'subterranea' isolated from contaminted grondwater.</title>
        <authorList>
            <person name="Szabo I."/>
            <person name="Al-Omari J."/>
            <person name="Szerdahelyi S.G."/>
            <person name="Rado J."/>
        </authorList>
    </citation>
    <scope>NUCLEOTIDE SEQUENCE [LARGE SCALE GENOMIC DNA]</scope>
    <source>
        <strain evidence="5">UP-52</strain>
    </source>
</reference>
<keyword evidence="2" id="KW-0812">Transmembrane</keyword>
<keyword evidence="3" id="KW-0732">Signal</keyword>
<keyword evidence="1" id="KW-0175">Coiled coil</keyword>
<gene>
    <name evidence="4" type="ORF">IEE83_10100</name>
</gene>
<proteinExistence type="predicted"/>
<accession>A0ABR9WAS3</accession>
<keyword evidence="2" id="KW-1133">Transmembrane helix</keyword>
<sequence length="403" mass="45848">MKKWVILFVLLVLQISVKAENGAGKQIKDAKFQIVKATIEFLASDKETFKEAKEKQCMNCKGYEDLLKFVEKNKIKKADALIGDWKKVSVDTSFSNWEKSIEKFKDRVVSDITSGSKSKRKKLSGYSIYEDRLSSIIENISISEPIVDVPDIQKIEETPEPVVVPKVTEPVKIMSEKSSESASFFAFLPDISKDMSYVIILLLLLGILFLLWVLRNKNQEMERNDRALKDQLHRNGSTEWQSKNMSNELKSVKQKLKQAEAEIAILQDNIRAEMERNERLSVVPEIEKPEEEIAVPVLESPIKYARYADQGDGFSVQELLEEEDSETIFELTILSPNTASFKISNNQNAQRYALSNSPYFLGKTSQYDTFPSGNSLINTDIPGELKLQGNKWLIVKPVQISFS</sequence>
<keyword evidence="2" id="KW-0472">Membrane</keyword>
<dbReference type="Proteomes" id="UP000634134">
    <property type="component" value="Unassembled WGS sequence"/>
</dbReference>
<evidence type="ECO:0000256" key="3">
    <source>
        <dbReference type="SAM" id="SignalP"/>
    </source>
</evidence>
<name>A0ABR9WAS3_9BACT</name>
<evidence type="ECO:0000313" key="5">
    <source>
        <dbReference type="Proteomes" id="UP000634134"/>
    </source>
</evidence>
<organism evidence="4 5">
    <name type="scientific">Dyadobacter subterraneus</name>
    <dbReference type="NCBI Taxonomy" id="2773304"/>
    <lineage>
        <taxon>Bacteria</taxon>
        <taxon>Pseudomonadati</taxon>
        <taxon>Bacteroidota</taxon>
        <taxon>Cytophagia</taxon>
        <taxon>Cytophagales</taxon>
        <taxon>Spirosomataceae</taxon>
        <taxon>Dyadobacter</taxon>
    </lineage>
</organism>
<comment type="caution">
    <text evidence="4">The sequence shown here is derived from an EMBL/GenBank/DDBJ whole genome shotgun (WGS) entry which is preliminary data.</text>
</comment>
<evidence type="ECO:0000256" key="1">
    <source>
        <dbReference type="SAM" id="Coils"/>
    </source>
</evidence>
<evidence type="ECO:0000313" key="4">
    <source>
        <dbReference type="EMBL" id="MBE9462234.1"/>
    </source>
</evidence>
<protein>
    <submittedName>
        <fullName evidence="4">Uncharacterized protein</fullName>
    </submittedName>
</protein>